<organism evidence="2 3">
    <name type="scientific">Pedobacter frigoris</name>
    <dbReference type="NCBI Taxonomy" id="2571272"/>
    <lineage>
        <taxon>Bacteria</taxon>
        <taxon>Pseudomonadati</taxon>
        <taxon>Bacteroidota</taxon>
        <taxon>Sphingobacteriia</taxon>
        <taxon>Sphingobacteriales</taxon>
        <taxon>Sphingobacteriaceae</taxon>
        <taxon>Pedobacter</taxon>
    </lineage>
</organism>
<dbReference type="Proteomes" id="UP000307244">
    <property type="component" value="Unassembled WGS sequence"/>
</dbReference>
<feature type="signal peptide" evidence="1">
    <location>
        <begin position="1"/>
        <end position="18"/>
    </location>
</feature>
<evidence type="ECO:0000313" key="3">
    <source>
        <dbReference type="Proteomes" id="UP000307244"/>
    </source>
</evidence>
<feature type="chain" id="PRO_5020952722" evidence="1">
    <location>
        <begin position="19"/>
        <end position="68"/>
    </location>
</feature>
<accession>A0A4V6WN51</accession>
<keyword evidence="3" id="KW-1185">Reference proteome</keyword>
<keyword evidence="1" id="KW-0732">Signal</keyword>
<gene>
    <name evidence="2" type="ORF">FA047_09535</name>
</gene>
<reference evidence="2 3" key="1">
    <citation type="submission" date="2019-04" db="EMBL/GenBank/DDBJ databases">
        <title>Pedobacter sp. RP-3-15 sp. nov., isolated from Arctic soil.</title>
        <authorList>
            <person name="Dahal R.H."/>
            <person name="Kim D.-U."/>
        </authorList>
    </citation>
    <scope>NUCLEOTIDE SEQUENCE [LARGE SCALE GENOMIC DNA]</scope>
    <source>
        <strain evidence="2 3">RP-3-15</strain>
    </source>
</reference>
<evidence type="ECO:0000313" key="2">
    <source>
        <dbReference type="EMBL" id="TKC07478.1"/>
    </source>
</evidence>
<comment type="caution">
    <text evidence="2">The sequence shown here is derived from an EMBL/GenBank/DDBJ whole genome shotgun (WGS) entry which is preliminary data.</text>
</comment>
<protein>
    <submittedName>
        <fullName evidence="2">Uncharacterized protein</fullName>
    </submittedName>
</protein>
<dbReference type="RefSeq" id="WP_136835804.1">
    <property type="nucleotide sequence ID" value="NZ_SWBQ01000002.1"/>
</dbReference>
<name>A0A4V6WN51_9SPHI</name>
<dbReference type="EMBL" id="SWBQ01000002">
    <property type="protein sequence ID" value="TKC07478.1"/>
    <property type="molecule type" value="Genomic_DNA"/>
</dbReference>
<evidence type="ECO:0000256" key="1">
    <source>
        <dbReference type="SAM" id="SignalP"/>
    </source>
</evidence>
<sequence length="68" mass="7625">MKPLLFLLLLLFHFFVQAQEIGKKADRLLSAYHNQDLFTGNALIATNGTLDAHGINSVGYPSRMTDYI</sequence>
<proteinExistence type="predicted"/>
<dbReference type="AlphaFoldDB" id="A0A4V6WN51"/>